<dbReference type="CDD" id="cd17574">
    <property type="entry name" value="REC_OmpR"/>
    <property type="match status" value="1"/>
</dbReference>
<evidence type="ECO:0000313" key="10">
    <source>
        <dbReference type="EMBL" id="ADY73616.1"/>
    </source>
</evidence>
<reference evidence="11" key="2">
    <citation type="submission" date="2011-02" db="EMBL/GenBank/DDBJ databases">
        <title>The complete genome of Desulfurobacterium thermolithotrophum DSM 11699.</title>
        <authorList>
            <consortium name="US DOE Joint Genome Institute (JGI-PGF)"/>
            <person name="Lucas S."/>
            <person name="Copeland A."/>
            <person name="Lapidus A."/>
            <person name="Bruce D."/>
            <person name="Goodwin L."/>
            <person name="Pitluck S."/>
            <person name="Kyrpides N."/>
            <person name="Mavromatis K."/>
            <person name="Pagani I."/>
            <person name="Ivanova N."/>
            <person name="Mikhailova N."/>
            <person name="Daligault H."/>
            <person name="Detter J.C."/>
            <person name="Tapia R."/>
            <person name="Han C."/>
            <person name="Land M."/>
            <person name="Hauser L."/>
            <person name="Markowitz V."/>
            <person name="Cheng J.-F."/>
            <person name="Hugenholtz P."/>
            <person name="Woyke T."/>
            <person name="Wu D."/>
            <person name="Spring S."/>
            <person name="Brambilla E."/>
            <person name="Klenk H.-P."/>
            <person name="Eisen J.A."/>
        </authorList>
    </citation>
    <scope>NUCLEOTIDE SEQUENCE [LARGE SCALE GENOMIC DNA]</scope>
    <source>
        <strain evidence="11">DSM 11699 / BSA</strain>
    </source>
</reference>
<evidence type="ECO:0000313" key="11">
    <source>
        <dbReference type="Proteomes" id="UP000007102"/>
    </source>
</evidence>
<dbReference type="Gene3D" id="6.10.250.690">
    <property type="match status" value="1"/>
</dbReference>
<name>F0S444_DESTD</name>
<dbReference type="SUPFAM" id="SSF46894">
    <property type="entry name" value="C-terminal effector domain of the bipartite response regulators"/>
    <property type="match status" value="1"/>
</dbReference>
<evidence type="ECO:0000256" key="2">
    <source>
        <dbReference type="ARBA" id="ARBA00023012"/>
    </source>
</evidence>
<dbReference type="PANTHER" id="PTHR48111:SF1">
    <property type="entry name" value="TWO-COMPONENT RESPONSE REGULATOR ORR33"/>
    <property type="match status" value="1"/>
</dbReference>
<evidence type="ECO:0000256" key="1">
    <source>
        <dbReference type="ARBA" id="ARBA00022553"/>
    </source>
</evidence>
<evidence type="ECO:0000256" key="3">
    <source>
        <dbReference type="ARBA" id="ARBA00023015"/>
    </source>
</evidence>
<dbReference type="CDD" id="cd00383">
    <property type="entry name" value="trans_reg_C"/>
    <property type="match status" value="1"/>
</dbReference>
<dbReference type="InterPro" id="IPR036388">
    <property type="entry name" value="WH-like_DNA-bd_sf"/>
</dbReference>
<evidence type="ECO:0000256" key="6">
    <source>
        <dbReference type="PROSITE-ProRule" id="PRU00169"/>
    </source>
</evidence>
<dbReference type="EMBL" id="CP002543">
    <property type="protein sequence ID" value="ADY73616.1"/>
    <property type="molecule type" value="Genomic_DNA"/>
</dbReference>
<dbReference type="FunFam" id="3.40.50.2300:FF:000001">
    <property type="entry name" value="DNA-binding response regulator PhoB"/>
    <property type="match status" value="1"/>
</dbReference>
<dbReference type="SMART" id="SM00862">
    <property type="entry name" value="Trans_reg_C"/>
    <property type="match status" value="1"/>
</dbReference>
<feature type="modified residue" description="4-aspartylphosphate" evidence="6">
    <location>
        <position position="54"/>
    </location>
</feature>
<dbReference type="eggNOG" id="COG0745">
    <property type="taxonomic scope" value="Bacteria"/>
</dbReference>
<dbReference type="InterPro" id="IPR039420">
    <property type="entry name" value="WalR-like"/>
</dbReference>
<keyword evidence="5" id="KW-0804">Transcription</keyword>
<dbReference type="Proteomes" id="UP000007102">
    <property type="component" value="Chromosome"/>
</dbReference>
<dbReference type="PROSITE" id="PS50110">
    <property type="entry name" value="RESPONSE_REGULATORY"/>
    <property type="match status" value="1"/>
</dbReference>
<keyword evidence="4 7" id="KW-0238">DNA-binding</keyword>
<dbReference type="GO" id="GO:0000156">
    <property type="term" value="F:phosphorelay response regulator activity"/>
    <property type="evidence" value="ECO:0007669"/>
    <property type="project" value="TreeGrafter"/>
</dbReference>
<dbReference type="GO" id="GO:0000976">
    <property type="term" value="F:transcription cis-regulatory region binding"/>
    <property type="evidence" value="ECO:0007669"/>
    <property type="project" value="TreeGrafter"/>
</dbReference>
<keyword evidence="2" id="KW-0902">Two-component regulatory system</keyword>
<keyword evidence="3" id="KW-0805">Transcription regulation</keyword>
<feature type="domain" description="Response regulatory" evidence="8">
    <location>
        <begin position="3"/>
        <end position="119"/>
    </location>
</feature>
<dbReference type="RefSeq" id="WP_013638568.1">
    <property type="nucleotide sequence ID" value="NC_015185.1"/>
</dbReference>
<organism evidence="10 11">
    <name type="scientific">Desulfurobacterium thermolithotrophum (strain DSM 11699 / BSA)</name>
    <dbReference type="NCBI Taxonomy" id="868864"/>
    <lineage>
        <taxon>Bacteria</taxon>
        <taxon>Pseudomonadati</taxon>
        <taxon>Aquificota</taxon>
        <taxon>Aquificia</taxon>
        <taxon>Desulfurobacteriales</taxon>
        <taxon>Desulfurobacteriaceae</taxon>
        <taxon>Desulfurobacterium</taxon>
    </lineage>
</organism>
<feature type="domain" description="OmpR/PhoB-type" evidence="9">
    <location>
        <begin position="120"/>
        <end position="217"/>
    </location>
</feature>
<protein>
    <submittedName>
        <fullName evidence="10">Two component transcriptional regulator, winged helix family</fullName>
    </submittedName>
</protein>
<dbReference type="SMART" id="SM00448">
    <property type="entry name" value="REC"/>
    <property type="match status" value="1"/>
</dbReference>
<proteinExistence type="predicted"/>
<sequence>MFRIAVVEDDISIGNLLKRILSKEGFYVKVYSTGEALINELFEYGKEYDLIILDVMLPGMNGVETCRFLRERKVKVPILMLTALSEEDDKVIGLDSGADDYVTKPFGVKELLARIRALLRRKETISGTQSKEIVFNGNFVEIEGKKIELTKKEIEVLKILFENKGTPVSKETLLLKVWESRDVSKRTIDVHIKHLRDKLGKFGNRIKTVWGVGYKFE</sequence>
<dbReference type="FunCoup" id="F0S444">
    <property type="interactions" value="218"/>
</dbReference>
<evidence type="ECO:0000259" key="8">
    <source>
        <dbReference type="PROSITE" id="PS50110"/>
    </source>
</evidence>
<dbReference type="InterPro" id="IPR001867">
    <property type="entry name" value="OmpR/PhoB-type_DNA-bd"/>
</dbReference>
<dbReference type="GO" id="GO:0005829">
    <property type="term" value="C:cytosol"/>
    <property type="evidence" value="ECO:0007669"/>
    <property type="project" value="TreeGrafter"/>
</dbReference>
<dbReference type="Pfam" id="PF00072">
    <property type="entry name" value="Response_reg"/>
    <property type="match status" value="1"/>
</dbReference>
<dbReference type="AlphaFoldDB" id="F0S444"/>
<evidence type="ECO:0000256" key="5">
    <source>
        <dbReference type="ARBA" id="ARBA00023163"/>
    </source>
</evidence>
<dbReference type="GO" id="GO:0032993">
    <property type="term" value="C:protein-DNA complex"/>
    <property type="evidence" value="ECO:0007669"/>
    <property type="project" value="TreeGrafter"/>
</dbReference>
<evidence type="ECO:0000256" key="7">
    <source>
        <dbReference type="PROSITE-ProRule" id="PRU01091"/>
    </source>
</evidence>
<dbReference type="Gene3D" id="1.10.10.10">
    <property type="entry name" value="Winged helix-like DNA-binding domain superfamily/Winged helix DNA-binding domain"/>
    <property type="match status" value="1"/>
</dbReference>
<dbReference type="InterPro" id="IPR011006">
    <property type="entry name" value="CheY-like_superfamily"/>
</dbReference>
<dbReference type="PROSITE" id="PS51755">
    <property type="entry name" value="OMPR_PHOB"/>
    <property type="match status" value="1"/>
</dbReference>
<dbReference type="OrthoDB" id="9790454at2"/>
<dbReference type="Gene3D" id="3.40.50.2300">
    <property type="match status" value="1"/>
</dbReference>
<dbReference type="PANTHER" id="PTHR48111">
    <property type="entry name" value="REGULATOR OF RPOS"/>
    <property type="match status" value="1"/>
</dbReference>
<keyword evidence="11" id="KW-1185">Reference proteome</keyword>
<accession>F0S444</accession>
<dbReference type="GO" id="GO:0006355">
    <property type="term" value="P:regulation of DNA-templated transcription"/>
    <property type="evidence" value="ECO:0007669"/>
    <property type="project" value="InterPro"/>
</dbReference>
<dbReference type="InterPro" id="IPR001789">
    <property type="entry name" value="Sig_transdc_resp-reg_receiver"/>
</dbReference>
<dbReference type="HOGENOM" id="CLU_000445_30_1_0"/>
<evidence type="ECO:0000259" key="9">
    <source>
        <dbReference type="PROSITE" id="PS51755"/>
    </source>
</evidence>
<keyword evidence="1 6" id="KW-0597">Phosphoprotein</keyword>
<dbReference type="InterPro" id="IPR016032">
    <property type="entry name" value="Sig_transdc_resp-reg_C-effctor"/>
</dbReference>
<dbReference type="SUPFAM" id="SSF52172">
    <property type="entry name" value="CheY-like"/>
    <property type="match status" value="1"/>
</dbReference>
<feature type="DNA-binding region" description="OmpR/PhoB-type" evidence="7">
    <location>
        <begin position="120"/>
        <end position="217"/>
    </location>
</feature>
<dbReference type="InParanoid" id="F0S444"/>
<dbReference type="Pfam" id="PF00486">
    <property type="entry name" value="Trans_reg_C"/>
    <property type="match status" value="1"/>
</dbReference>
<gene>
    <name evidence="10" type="ordered locus">Dester_0977</name>
</gene>
<dbReference type="STRING" id="868864.Dester_0977"/>
<dbReference type="KEGG" id="dte:Dester_0977"/>
<reference evidence="10 11" key="1">
    <citation type="journal article" date="2011" name="Stand. Genomic Sci.">
        <title>Complete genome sequence of the thermophilic sulfur-reducer Desulfurobacterium thermolithotrophum type strain (BSA(T)) from a deep-sea hydrothermal vent.</title>
        <authorList>
            <person name="Goker M."/>
            <person name="Daligault H."/>
            <person name="Mwirichia R."/>
            <person name="Lapidus A."/>
            <person name="Lucas S."/>
            <person name="Deshpande S."/>
            <person name="Pagani I."/>
            <person name="Tapia R."/>
            <person name="Cheng J.F."/>
            <person name="Goodwin L."/>
            <person name="Pitluck S."/>
            <person name="Liolios K."/>
            <person name="Ivanova N."/>
            <person name="Mavromatis K."/>
            <person name="Mikhailova N."/>
            <person name="Pati A."/>
            <person name="Chen A."/>
            <person name="Palaniappan K."/>
            <person name="Han C."/>
            <person name="Land M."/>
            <person name="Hauser L."/>
            <person name="Pan C."/>
            <person name="Brambilla E.M."/>
            <person name="Rohde M."/>
            <person name="Spring S."/>
            <person name="Sikorski J."/>
            <person name="Wirth R."/>
            <person name="Detter J.C."/>
            <person name="Woyke T."/>
            <person name="Bristow J."/>
            <person name="Eisen J.A."/>
            <person name="Markowitz V."/>
            <person name="Hugenholtz P."/>
            <person name="Kyrpides N.C."/>
            <person name="Klenk H.P."/>
        </authorList>
    </citation>
    <scope>NUCLEOTIDE SEQUENCE [LARGE SCALE GENOMIC DNA]</scope>
    <source>
        <strain evidence="11">DSM 11699 / BSA</strain>
    </source>
</reference>
<evidence type="ECO:0000256" key="4">
    <source>
        <dbReference type="ARBA" id="ARBA00023125"/>
    </source>
</evidence>